<reference evidence="9 10" key="1">
    <citation type="submission" date="2024-08" db="EMBL/GenBank/DDBJ databases">
        <title>Mycobacterium servetensis sp. nov., a novel rapid-growing mycobacterial species recovered from a human patient in Zaragoza, Spain.</title>
        <authorList>
            <person name="Tristancho-Baro A.I."/>
            <person name="Buenestado-Serrano S."/>
            <person name="Garcia De Viedma D."/>
            <person name="Milagro-Beamonte A."/>
            <person name="Burillo N."/>
            <person name="Sanz S."/>
            <person name="Lopez-Calleja A.I."/>
            <person name="Penas-Utrilla D."/>
            <person name="Guardingo M."/>
            <person name="Garcia M.J."/>
            <person name="Vinuelas-Bayon J."/>
        </authorList>
    </citation>
    <scope>NUCLEOTIDE SEQUENCE [LARGE SCALE GENOMIC DNA]</scope>
    <source>
        <strain evidence="10">HUMS_12744610</strain>
    </source>
</reference>
<dbReference type="RefSeq" id="WP_369741734.1">
    <property type="nucleotide sequence ID" value="NZ_JBGEDP010000001.1"/>
</dbReference>
<dbReference type="PROSITE" id="PS50850">
    <property type="entry name" value="MFS"/>
    <property type="match status" value="1"/>
</dbReference>
<organism evidence="9 10">
    <name type="scientific">Mycobacterium servetii</name>
    <dbReference type="NCBI Taxonomy" id="3237418"/>
    <lineage>
        <taxon>Bacteria</taxon>
        <taxon>Bacillati</taxon>
        <taxon>Actinomycetota</taxon>
        <taxon>Actinomycetes</taxon>
        <taxon>Mycobacteriales</taxon>
        <taxon>Mycobacteriaceae</taxon>
        <taxon>Mycobacterium</taxon>
    </lineage>
</organism>
<evidence type="ECO:0000313" key="9">
    <source>
        <dbReference type="EMBL" id="MEY8017810.1"/>
    </source>
</evidence>
<feature type="transmembrane region" description="Helical" evidence="7">
    <location>
        <begin position="326"/>
        <end position="350"/>
    </location>
</feature>
<evidence type="ECO:0000256" key="3">
    <source>
        <dbReference type="ARBA" id="ARBA00022475"/>
    </source>
</evidence>
<feature type="transmembrane region" description="Helical" evidence="7">
    <location>
        <begin position="301"/>
        <end position="320"/>
    </location>
</feature>
<feature type="domain" description="Major facilitator superfamily (MFS) profile" evidence="8">
    <location>
        <begin position="4"/>
        <end position="416"/>
    </location>
</feature>
<keyword evidence="3" id="KW-1003">Cell membrane</keyword>
<feature type="transmembrane region" description="Helical" evidence="7">
    <location>
        <begin position="179"/>
        <end position="198"/>
    </location>
</feature>
<feature type="transmembrane region" description="Helical" evidence="7">
    <location>
        <begin position="143"/>
        <end position="167"/>
    </location>
</feature>
<dbReference type="Gene3D" id="1.20.1250.20">
    <property type="entry name" value="MFS general substrate transporter like domains"/>
    <property type="match status" value="1"/>
</dbReference>
<protein>
    <submittedName>
        <fullName evidence="9">MFS transporter</fullName>
    </submittedName>
</protein>
<evidence type="ECO:0000256" key="4">
    <source>
        <dbReference type="ARBA" id="ARBA00022692"/>
    </source>
</evidence>
<sequence>MTRVALASLAGSAIEFYDFFLYGTAAALVFPSVFFPDLGATMATIASMATFAAAFVSRPLGAAVFGHFGDRRGRKATLVATLLIMGLSTVAVGLLPGVATVGVAGPLALLALRLLQGLALGGEWAGSALLLAEHAPAGRRGRYAMFTPLGAGVGLVLANLAMLVVNATVGETSPAFLAWGWRVPFLFSAVLVVVALYVRLNIGETPVFAAELRRAHDAPRTAPIAALLRDQTRRVVLAAGCAVGPFTLSFMAATYLLNYARGELGQSRNVILFVGVLGGLSSIALTAPAAVLCDRVGRRRVLLWGFAAAVPWSFAVMPLMNTGIAALFGVAIVVTFAIMGVLIGPLSAFIPETFATRYRYTGAGLAFNAGGLVGGAVPPMLAGALAETAGPWAIGPMMAVLVLTSLGCTLALPETLGAALTDP</sequence>
<keyword evidence="10" id="KW-1185">Reference proteome</keyword>
<evidence type="ECO:0000256" key="1">
    <source>
        <dbReference type="ARBA" id="ARBA00004651"/>
    </source>
</evidence>
<accession>A0ABV4C5I9</accession>
<feature type="transmembrane region" description="Helical" evidence="7">
    <location>
        <begin position="110"/>
        <end position="131"/>
    </location>
</feature>
<keyword evidence="2" id="KW-0813">Transport</keyword>
<dbReference type="PANTHER" id="PTHR43045:SF2">
    <property type="entry name" value="INNER MEMBRANE METABOLITE TRANSPORT PROTEIN YHJE"/>
    <property type="match status" value="1"/>
</dbReference>
<feature type="transmembrane region" description="Helical" evidence="7">
    <location>
        <begin position="42"/>
        <end position="66"/>
    </location>
</feature>
<keyword evidence="6 7" id="KW-0472">Membrane</keyword>
<dbReference type="PROSITE" id="PS00217">
    <property type="entry name" value="SUGAR_TRANSPORT_2"/>
    <property type="match status" value="1"/>
</dbReference>
<comment type="subcellular location">
    <subcellularLocation>
        <location evidence="1">Cell membrane</location>
        <topology evidence="1">Multi-pass membrane protein</topology>
    </subcellularLocation>
</comment>
<feature type="transmembrane region" description="Helical" evidence="7">
    <location>
        <begin position="78"/>
        <end position="104"/>
    </location>
</feature>
<evidence type="ECO:0000256" key="6">
    <source>
        <dbReference type="ARBA" id="ARBA00023136"/>
    </source>
</evidence>
<evidence type="ECO:0000313" key="10">
    <source>
        <dbReference type="Proteomes" id="UP001564760"/>
    </source>
</evidence>
<keyword evidence="4 7" id="KW-0812">Transmembrane</keyword>
<dbReference type="InterPro" id="IPR020846">
    <property type="entry name" value="MFS_dom"/>
</dbReference>
<dbReference type="EMBL" id="JBGEDP010000001">
    <property type="protein sequence ID" value="MEY8017810.1"/>
    <property type="molecule type" value="Genomic_DNA"/>
</dbReference>
<feature type="transmembrane region" description="Helical" evidence="7">
    <location>
        <begin position="235"/>
        <end position="258"/>
    </location>
</feature>
<dbReference type="SUPFAM" id="SSF103473">
    <property type="entry name" value="MFS general substrate transporter"/>
    <property type="match status" value="1"/>
</dbReference>
<evidence type="ECO:0000256" key="7">
    <source>
        <dbReference type="SAM" id="Phobius"/>
    </source>
</evidence>
<name>A0ABV4C5I9_9MYCO</name>
<comment type="caution">
    <text evidence="9">The sequence shown here is derived from an EMBL/GenBank/DDBJ whole genome shotgun (WGS) entry which is preliminary data.</text>
</comment>
<evidence type="ECO:0000256" key="2">
    <source>
        <dbReference type="ARBA" id="ARBA00022448"/>
    </source>
</evidence>
<feature type="transmembrane region" description="Helical" evidence="7">
    <location>
        <begin position="362"/>
        <end position="386"/>
    </location>
</feature>
<feature type="transmembrane region" description="Helical" evidence="7">
    <location>
        <begin position="270"/>
        <end position="292"/>
    </location>
</feature>
<dbReference type="InterPro" id="IPR036259">
    <property type="entry name" value="MFS_trans_sf"/>
</dbReference>
<dbReference type="PANTHER" id="PTHR43045">
    <property type="entry name" value="SHIKIMATE TRANSPORTER"/>
    <property type="match status" value="1"/>
</dbReference>
<evidence type="ECO:0000256" key="5">
    <source>
        <dbReference type="ARBA" id="ARBA00022989"/>
    </source>
</evidence>
<dbReference type="Pfam" id="PF07690">
    <property type="entry name" value="MFS_1"/>
    <property type="match status" value="1"/>
</dbReference>
<keyword evidence="5 7" id="KW-1133">Transmembrane helix</keyword>
<feature type="transmembrane region" description="Helical" evidence="7">
    <location>
        <begin position="392"/>
        <end position="412"/>
    </location>
</feature>
<proteinExistence type="predicted"/>
<dbReference type="InterPro" id="IPR011701">
    <property type="entry name" value="MFS"/>
</dbReference>
<evidence type="ECO:0000259" key="8">
    <source>
        <dbReference type="PROSITE" id="PS50850"/>
    </source>
</evidence>
<dbReference type="InterPro" id="IPR005829">
    <property type="entry name" value="Sugar_transporter_CS"/>
</dbReference>
<dbReference type="Proteomes" id="UP001564760">
    <property type="component" value="Unassembled WGS sequence"/>
</dbReference>
<gene>
    <name evidence="9" type="ORF">AB8998_23985</name>
</gene>